<name>A0ABS7N3Z7_9BACT</name>
<keyword evidence="1" id="KW-0812">Transmembrane</keyword>
<proteinExistence type="predicted"/>
<keyword evidence="5" id="KW-1185">Reference proteome</keyword>
<dbReference type="RefSeq" id="WP_222583533.1">
    <property type="nucleotide sequence ID" value="NZ_JAHVHP010000001.1"/>
</dbReference>
<evidence type="ECO:0000259" key="3">
    <source>
        <dbReference type="Pfam" id="PF08386"/>
    </source>
</evidence>
<evidence type="ECO:0000256" key="1">
    <source>
        <dbReference type="SAM" id="Phobius"/>
    </source>
</evidence>
<dbReference type="Proteomes" id="UP000766609">
    <property type="component" value="Unassembled WGS sequence"/>
</dbReference>
<dbReference type="InterPro" id="IPR029058">
    <property type="entry name" value="AB_hydrolase_fold"/>
</dbReference>
<keyword evidence="1" id="KW-0472">Membrane</keyword>
<dbReference type="Pfam" id="PF08386">
    <property type="entry name" value="Abhydrolase_4"/>
    <property type="match status" value="1"/>
</dbReference>
<dbReference type="GO" id="GO:0016787">
    <property type="term" value="F:hydrolase activity"/>
    <property type="evidence" value="ECO:0007669"/>
    <property type="project" value="UniProtKB-KW"/>
</dbReference>
<reference evidence="4 5" key="1">
    <citation type="submission" date="2021-06" db="EMBL/GenBank/DDBJ databases">
        <title>44 bacteria genomes isolated from Dapeng, Shenzhen.</title>
        <authorList>
            <person name="Zheng W."/>
            <person name="Yu S."/>
            <person name="Huang Y."/>
        </authorList>
    </citation>
    <scope>NUCLEOTIDE SEQUENCE [LARGE SCALE GENOMIC DNA]</scope>
    <source>
        <strain evidence="4 5">DP5N14-6</strain>
    </source>
</reference>
<feature type="transmembrane region" description="Helical" evidence="1">
    <location>
        <begin position="605"/>
        <end position="626"/>
    </location>
</feature>
<evidence type="ECO:0000313" key="5">
    <source>
        <dbReference type="Proteomes" id="UP000766609"/>
    </source>
</evidence>
<evidence type="ECO:0000256" key="2">
    <source>
        <dbReference type="SAM" id="SignalP"/>
    </source>
</evidence>
<dbReference type="Gene3D" id="3.40.50.1820">
    <property type="entry name" value="alpha/beta hydrolase"/>
    <property type="match status" value="1"/>
</dbReference>
<comment type="caution">
    <text evidence="4">The sequence shown here is derived from an EMBL/GenBank/DDBJ whole genome shotgun (WGS) entry which is preliminary data.</text>
</comment>
<feature type="transmembrane region" description="Helical" evidence="1">
    <location>
        <begin position="578"/>
        <end position="598"/>
    </location>
</feature>
<organism evidence="4 5">
    <name type="scientific">Algoriphagus marincola</name>
    <dbReference type="NCBI Taxonomy" id="264027"/>
    <lineage>
        <taxon>Bacteria</taxon>
        <taxon>Pseudomonadati</taxon>
        <taxon>Bacteroidota</taxon>
        <taxon>Cytophagia</taxon>
        <taxon>Cytophagales</taxon>
        <taxon>Cyclobacteriaceae</taxon>
        <taxon>Algoriphagus</taxon>
    </lineage>
</organism>
<gene>
    <name evidence="4" type="ORF">KUV23_06670</name>
</gene>
<keyword evidence="2" id="KW-0732">Signal</keyword>
<sequence>MKKYFIISLILTFSINALSQQSISIEKTDCYLDNCDQYENLPNIEFGYLNVPEDYDNLDGRWIKVAFSLVKSTSDNPEPDPVLIFAGGWGQPELHQTLWYSNILPVENRDIILYDYRGSGHSKPSLCADLGEKHLELIKQDLDFNVFNQKLNQQFYSCFDELKQQDIDYRLYGTATKTKDALKLIEQLGYTTVNLFGASNGTMGIQGFLRAAEGSSIEIRSIFSDSNVPMRDYQQGDLSVLYKEVLEKILDDCSQDPSCNAAYPNLKERFHSFLIKTISNPPIYNGESETVFNTYLINSFVHQLLYNATLHKDIPLLLEAFMVNELGFIDSIYPVLEELLLRSNGTSVINYTYDWKARQAKVSKEYEETKKNIPEYMWADFWLDFYTKDTTITYNPRDTIPVTSDAPALIVAGTYDPITAPEYSRIMHDRYSNSYYFEFPKVGHGVFITPCGQKMLKEFLEQPDKQPNDECIQSLASTPIPFTTSIYANSKVSSLIKKVAVDRNLLWIVILFVPFLLALIYIFREVLRVIRKKTYSALRTALFLSIIFFLVGLGYYMLATVNLGGLTLFFGLVDEAWWLPWFSLVIIILGILQLYRMIKESKYTFWNFGAIMSAVLILITAFGYGIHLF</sequence>
<feature type="transmembrane region" description="Helical" evidence="1">
    <location>
        <begin position="505"/>
        <end position="523"/>
    </location>
</feature>
<protein>
    <submittedName>
        <fullName evidence="4">Alpha/beta hydrolase</fullName>
    </submittedName>
</protein>
<keyword evidence="4" id="KW-0378">Hydrolase</keyword>
<feature type="transmembrane region" description="Helical" evidence="1">
    <location>
        <begin position="535"/>
        <end position="558"/>
    </location>
</feature>
<feature type="chain" id="PRO_5046308495" evidence="2">
    <location>
        <begin position="20"/>
        <end position="629"/>
    </location>
</feature>
<keyword evidence="1" id="KW-1133">Transmembrane helix</keyword>
<dbReference type="EMBL" id="JAHVHP010000001">
    <property type="protein sequence ID" value="MBY5950648.1"/>
    <property type="molecule type" value="Genomic_DNA"/>
</dbReference>
<feature type="domain" description="Peptidase S33 tripeptidyl aminopeptidase-like C-terminal" evidence="3">
    <location>
        <begin position="395"/>
        <end position="468"/>
    </location>
</feature>
<evidence type="ECO:0000313" key="4">
    <source>
        <dbReference type="EMBL" id="MBY5950648.1"/>
    </source>
</evidence>
<dbReference type="InterPro" id="IPR013595">
    <property type="entry name" value="Pept_S33_TAP-like_C"/>
</dbReference>
<accession>A0ABS7N3Z7</accession>
<dbReference type="SUPFAM" id="SSF53474">
    <property type="entry name" value="alpha/beta-Hydrolases"/>
    <property type="match status" value="1"/>
</dbReference>
<feature type="signal peptide" evidence="2">
    <location>
        <begin position="1"/>
        <end position="19"/>
    </location>
</feature>